<dbReference type="AlphaFoldDB" id="A0A744CDQ0"/>
<dbReference type="FunFam" id="1.10.10.10:FF:000001">
    <property type="entry name" value="LysR family transcriptional regulator"/>
    <property type="match status" value="1"/>
</dbReference>
<dbReference type="GO" id="GO:0032993">
    <property type="term" value="C:protein-DNA complex"/>
    <property type="evidence" value="ECO:0007669"/>
    <property type="project" value="TreeGrafter"/>
</dbReference>
<protein>
    <submittedName>
        <fullName evidence="6">LysR family transcriptional regulator</fullName>
    </submittedName>
</protein>
<dbReference type="CDD" id="cd08414">
    <property type="entry name" value="PBP2_LTTR_aromatics_like"/>
    <property type="match status" value="1"/>
</dbReference>
<dbReference type="SUPFAM" id="SSF46785">
    <property type="entry name" value="Winged helix' DNA-binding domain"/>
    <property type="match status" value="1"/>
</dbReference>
<evidence type="ECO:0000256" key="2">
    <source>
        <dbReference type="ARBA" id="ARBA00023015"/>
    </source>
</evidence>
<gene>
    <name evidence="6" type="ORF">G8N70_003646</name>
</gene>
<evidence type="ECO:0000313" key="6">
    <source>
        <dbReference type="EMBL" id="HAF2413294.1"/>
    </source>
</evidence>
<dbReference type="GO" id="GO:0003700">
    <property type="term" value="F:DNA-binding transcription factor activity"/>
    <property type="evidence" value="ECO:0007669"/>
    <property type="project" value="InterPro"/>
</dbReference>
<evidence type="ECO:0000256" key="3">
    <source>
        <dbReference type="ARBA" id="ARBA00023125"/>
    </source>
</evidence>
<dbReference type="InterPro" id="IPR000847">
    <property type="entry name" value="LysR_HTH_N"/>
</dbReference>
<dbReference type="SUPFAM" id="SSF53850">
    <property type="entry name" value="Periplasmic binding protein-like II"/>
    <property type="match status" value="1"/>
</dbReference>
<comment type="caution">
    <text evidence="6">The sequence shown here is derived from an EMBL/GenBank/DDBJ whole genome shotgun (WGS) entry which is preliminary data.</text>
</comment>
<dbReference type="PANTHER" id="PTHR30346">
    <property type="entry name" value="TRANSCRIPTIONAL DUAL REGULATOR HCAR-RELATED"/>
    <property type="match status" value="1"/>
</dbReference>
<feature type="domain" description="HTH lysR-type" evidence="5">
    <location>
        <begin position="1"/>
        <end position="58"/>
    </location>
</feature>
<proteinExistence type="inferred from homology"/>
<accession>A0A744CDQ0</accession>
<dbReference type="Gene3D" id="3.40.190.10">
    <property type="entry name" value="Periplasmic binding protein-like II"/>
    <property type="match status" value="2"/>
</dbReference>
<dbReference type="InterPro" id="IPR005119">
    <property type="entry name" value="LysR_subst-bd"/>
</dbReference>
<evidence type="ECO:0000256" key="1">
    <source>
        <dbReference type="ARBA" id="ARBA00009437"/>
    </source>
</evidence>
<keyword evidence="2" id="KW-0805">Transcription regulation</keyword>
<dbReference type="InterPro" id="IPR036390">
    <property type="entry name" value="WH_DNA-bd_sf"/>
</dbReference>
<dbReference type="Pfam" id="PF00126">
    <property type="entry name" value="HTH_1"/>
    <property type="match status" value="1"/>
</dbReference>
<name>A0A744CDQ0_SALER</name>
<dbReference type="InterPro" id="IPR036388">
    <property type="entry name" value="WH-like_DNA-bd_sf"/>
</dbReference>
<comment type="similarity">
    <text evidence="1">Belongs to the LysR transcriptional regulatory family.</text>
</comment>
<dbReference type="Gene3D" id="1.10.10.10">
    <property type="entry name" value="Winged helix-like DNA-binding domain superfamily/Winged helix DNA-binding domain"/>
    <property type="match status" value="1"/>
</dbReference>
<dbReference type="GO" id="GO:0003677">
    <property type="term" value="F:DNA binding"/>
    <property type="evidence" value="ECO:0007669"/>
    <property type="project" value="UniProtKB-KW"/>
</dbReference>
<evidence type="ECO:0000259" key="5">
    <source>
        <dbReference type="PROSITE" id="PS50931"/>
    </source>
</evidence>
<reference evidence="6" key="2">
    <citation type="submission" date="2020-02" db="EMBL/GenBank/DDBJ databases">
        <authorList>
            <consortium name="NCBI Pathogen Detection Project"/>
        </authorList>
    </citation>
    <scope>NUCLEOTIDE SEQUENCE</scope>
    <source>
        <strain evidence="6">MA.CCC_P4</strain>
    </source>
</reference>
<dbReference type="PRINTS" id="PR00039">
    <property type="entry name" value="HTHLYSR"/>
</dbReference>
<dbReference type="EMBL" id="DAAUQJ010000007">
    <property type="protein sequence ID" value="HAF2413294.1"/>
    <property type="molecule type" value="Genomic_DNA"/>
</dbReference>
<evidence type="ECO:0000256" key="4">
    <source>
        <dbReference type="ARBA" id="ARBA00023163"/>
    </source>
</evidence>
<organism evidence="6">
    <name type="scientific">Salmonella enterica</name>
    <name type="common">Salmonella choleraesuis</name>
    <dbReference type="NCBI Taxonomy" id="28901"/>
    <lineage>
        <taxon>Bacteria</taxon>
        <taxon>Pseudomonadati</taxon>
        <taxon>Pseudomonadota</taxon>
        <taxon>Gammaproteobacteria</taxon>
        <taxon>Enterobacterales</taxon>
        <taxon>Enterobacteriaceae</taxon>
        <taxon>Salmonella</taxon>
    </lineage>
</organism>
<keyword evidence="3" id="KW-0238">DNA-binding</keyword>
<sequence>MKIRQLQYFLVAAEEQSFTRSANRVHIHQSALSRAIKELEEELGVQLFERGKGRIRLTWSGEVFREDVRCLLSFLNHARTRTKAAEHGYRGYLRIALTDGLAQPQLTELLEICRAEEPLTEIRVLEMTVSEMIQALKFDQIDAGFTIHSGHAVEGQCKEVAWTDRLVFAIPSHHPLAARDKVPLSEAAMHPMIICHPERCEGGFDVIDHVFRNARIPDPLVAAYVSGHELMMMFVSAGYGIGPALESQVALYSHSNVVIRGIRDEIEEAATFLVRLARPSSPELERFIVRVKKIGMKIK</sequence>
<reference evidence="6" key="1">
    <citation type="journal article" date="2018" name="Genome Biol.">
        <title>SKESA: strategic k-mer extension for scrupulous assemblies.</title>
        <authorList>
            <person name="Souvorov A."/>
            <person name="Agarwala R."/>
            <person name="Lipman D.J."/>
        </authorList>
    </citation>
    <scope>NUCLEOTIDE SEQUENCE</scope>
    <source>
        <strain evidence="6">MA.CCC_P4</strain>
    </source>
</reference>
<keyword evidence="4" id="KW-0804">Transcription</keyword>
<dbReference type="PANTHER" id="PTHR30346:SF0">
    <property type="entry name" value="HCA OPERON TRANSCRIPTIONAL ACTIVATOR HCAR"/>
    <property type="match status" value="1"/>
</dbReference>
<dbReference type="PROSITE" id="PS50931">
    <property type="entry name" value="HTH_LYSR"/>
    <property type="match status" value="1"/>
</dbReference>
<dbReference type="Pfam" id="PF03466">
    <property type="entry name" value="LysR_substrate"/>
    <property type="match status" value="1"/>
</dbReference>